<dbReference type="OMA" id="VPMNWTE"/>
<evidence type="ECO:0000256" key="10">
    <source>
        <dbReference type="ARBA" id="ARBA00023277"/>
    </source>
</evidence>
<sequence>MAQAVFECHCERTKPGDELCLIGGVGELGNWDVGKALPLNGATYPIWRSARVGLPAQHKIEFKFVLRLGHGGQDWERFGGNREVTLSNGEVTIKCAFDKKGDQSVVSGTAAAGGLGSSSASTASGQTGSASPGSPSADGGGGVGVGVSGGFPPPISAADIAAEAQKSFTNAWLGREVQFARSRSGIHRDRQQQWDVTHLSGSARQLVEGDKKAGSWRNKLGVVKEVVENLHVSPKEDNAQGDLAAHALVDVSIYLNFIQTGIVQCVEDGGHHRPNHHANLSKVVFTVLERILLDLSRRDDTQADTLRVVMRKVHPNLPAFTSEFTASVPLTRIRDIAHRNDIPHDLKQELKHTLQNKLHRCAGPEDLVATEKMLQRFHSNRHQYPGGFIQDGLLERLDKLQGTLDGRTLEMLKRFCDSKTRSDRPDANFATLLVNLKVATELRMALVRQVQEAGIPIDNEVAMLQQKRLAEIDLERAAFVLLSRIEQKANEEERWGDTLEALSWGVRHVQLNGMRRDECMAIYKELTHQPRRSLQTREEQLLLKATLERTRRLAEAYCDLVLSIYPPRVQDLGRAFGAPHHAIQVFAEADIRANVTFQVSKLSTLLLKRLRRLLEQRGFDPIVAGTTCGTLVDVSSLEPSKWPDPEGGPYVMLVRAATGDEEIGGVGDSNVHAIILGHDLPHLSHLGVRARQEGVVFVTCEDSDEVKGVAALKGKIVRVEASSQGVEVYEVDEAAMRQLFVRKYSGIIRDIDSPRHCLSKHDLQPPGSAPEVRLSDGSYVIDVEHVTKEEGGSKSAVCGMLARLSNEAVNVEDHDATFKTPKGAVIPFGTMEAVMCTTDGERQLFQKLYTALDAANLKGKELDECCQEMQDAIESLPLDTRVIAQLQDRFTSDSRLIVRSSANVEDLAGMSAAGLYDSIPNVNCHCVDKFSSAVRGVWKSLFSRRAHEAHMAVLVQELLTPSHSFVLHTVNPLSKDKEELYAEIAPGLGETLASGAVRGTPYRLVVNKRTGEVRILSFASYSYAQVPVLPRKRSFSAIGEAIEDVKDQEPDTLVKKVVIDYTQDVLVTDPSFREAFARRLGAIGSFLESKLGGPQDVEGCIVDTTIYVVQSRPQP</sequence>
<dbReference type="InterPro" id="IPR013815">
    <property type="entry name" value="ATP_grasp_subdomain_1"/>
</dbReference>
<dbReference type="CDD" id="cd05467">
    <property type="entry name" value="CBM20"/>
    <property type="match status" value="1"/>
</dbReference>
<evidence type="ECO:0000256" key="1">
    <source>
        <dbReference type="ARBA" id="ARBA00001946"/>
    </source>
</evidence>
<dbReference type="OrthoDB" id="6123450at2759"/>
<dbReference type="InterPro" id="IPR002192">
    <property type="entry name" value="PPDK_AMP/ATP-bd"/>
</dbReference>
<dbReference type="EMBL" id="CDMY01000410">
    <property type="protein sequence ID" value="CEM11132.1"/>
    <property type="molecule type" value="Genomic_DNA"/>
</dbReference>
<dbReference type="Gene3D" id="3.30.1490.20">
    <property type="entry name" value="ATP-grasp fold, A domain"/>
    <property type="match status" value="1"/>
</dbReference>
<keyword evidence="9" id="KW-0460">Magnesium</keyword>
<feature type="compositionally biased region" description="Low complexity" evidence="11">
    <location>
        <begin position="117"/>
        <end position="137"/>
    </location>
</feature>
<evidence type="ECO:0000313" key="13">
    <source>
        <dbReference type="EMBL" id="CEM11132.1"/>
    </source>
</evidence>
<dbReference type="GO" id="GO:2001070">
    <property type="term" value="F:starch binding"/>
    <property type="evidence" value="ECO:0007669"/>
    <property type="project" value="InterPro"/>
</dbReference>
<keyword evidence="4" id="KW-0808">Transferase</keyword>
<name>A0A0G4FD92_VITBC</name>
<comment type="cofactor">
    <cofactor evidence="1">
        <name>Mg(2+)</name>
        <dbReference type="ChEBI" id="CHEBI:18420"/>
    </cofactor>
</comment>
<keyword evidence="8" id="KW-0067">ATP-binding</keyword>
<feature type="domain" description="CBM20" evidence="12">
    <location>
        <begin position="1"/>
        <end position="104"/>
    </location>
</feature>
<dbReference type="STRING" id="1169540.A0A0G4FD92"/>
<dbReference type="AlphaFoldDB" id="A0A0G4FD92"/>
<feature type="region of interest" description="Disordered" evidence="11">
    <location>
        <begin position="112"/>
        <end position="148"/>
    </location>
</feature>
<organism evidence="13 14">
    <name type="scientific">Vitrella brassicaformis (strain CCMP3155)</name>
    <dbReference type="NCBI Taxonomy" id="1169540"/>
    <lineage>
        <taxon>Eukaryota</taxon>
        <taxon>Sar</taxon>
        <taxon>Alveolata</taxon>
        <taxon>Colpodellida</taxon>
        <taxon>Vitrellaceae</taxon>
        <taxon>Vitrella</taxon>
    </lineage>
</organism>
<dbReference type="GO" id="GO:0005524">
    <property type="term" value="F:ATP binding"/>
    <property type="evidence" value="ECO:0007669"/>
    <property type="project" value="UniProtKB-KW"/>
</dbReference>
<keyword evidence="6" id="KW-0547">Nucleotide-binding</keyword>
<evidence type="ECO:0000259" key="12">
    <source>
        <dbReference type="PROSITE" id="PS51166"/>
    </source>
</evidence>
<dbReference type="Pfam" id="PF00686">
    <property type="entry name" value="CBM_20"/>
    <property type="match status" value="1"/>
</dbReference>
<dbReference type="Pfam" id="PF22973">
    <property type="entry name" value="GWD1_pHisD"/>
    <property type="match status" value="1"/>
</dbReference>
<dbReference type="InParanoid" id="A0A0G4FD92"/>
<evidence type="ECO:0000313" key="14">
    <source>
        <dbReference type="Proteomes" id="UP000041254"/>
    </source>
</evidence>
<dbReference type="InterPro" id="IPR054481">
    <property type="entry name" value="GWD1_pHisD"/>
</dbReference>
<evidence type="ECO:0000256" key="11">
    <source>
        <dbReference type="SAM" id="MobiDB-lite"/>
    </source>
</evidence>
<evidence type="ECO:0000256" key="6">
    <source>
        <dbReference type="ARBA" id="ARBA00022741"/>
    </source>
</evidence>
<evidence type="ECO:0000256" key="4">
    <source>
        <dbReference type="ARBA" id="ARBA00022679"/>
    </source>
</evidence>
<dbReference type="InterPro" id="IPR013784">
    <property type="entry name" value="Carb-bd-like_fold"/>
</dbReference>
<dbReference type="GO" id="GO:0046872">
    <property type="term" value="F:metal ion binding"/>
    <property type="evidence" value="ECO:0007669"/>
    <property type="project" value="UniProtKB-KW"/>
</dbReference>
<dbReference type="Gene3D" id="2.60.40.10">
    <property type="entry name" value="Immunoglobulins"/>
    <property type="match status" value="1"/>
</dbReference>
<keyword evidence="7" id="KW-0418">Kinase</keyword>
<keyword evidence="5" id="KW-0479">Metal-binding</keyword>
<dbReference type="GO" id="GO:0016301">
    <property type="term" value="F:kinase activity"/>
    <property type="evidence" value="ECO:0007669"/>
    <property type="project" value="UniProtKB-KW"/>
</dbReference>
<dbReference type="SUPFAM" id="SSF49452">
    <property type="entry name" value="Starch-binding domain-like"/>
    <property type="match status" value="1"/>
</dbReference>
<dbReference type="PhylomeDB" id="A0A0G4FD92"/>
<dbReference type="Gene3D" id="3.30.470.20">
    <property type="entry name" value="ATP-grasp fold, B domain"/>
    <property type="match status" value="1"/>
</dbReference>
<evidence type="ECO:0000256" key="7">
    <source>
        <dbReference type="ARBA" id="ARBA00022777"/>
    </source>
</evidence>
<gene>
    <name evidence="13" type="ORF">Vbra_9028</name>
</gene>
<dbReference type="Pfam" id="PF01326">
    <property type="entry name" value="PPDK_N"/>
    <property type="match status" value="1"/>
</dbReference>
<evidence type="ECO:0000256" key="5">
    <source>
        <dbReference type="ARBA" id="ARBA00022723"/>
    </source>
</evidence>
<evidence type="ECO:0000256" key="9">
    <source>
        <dbReference type="ARBA" id="ARBA00022842"/>
    </source>
</evidence>
<dbReference type="PANTHER" id="PTHR47453:SF1">
    <property type="entry name" value="PHOSPHOGLUCAN, WATER DIKINASE, CHLOROPLASTIC"/>
    <property type="match status" value="1"/>
</dbReference>
<dbReference type="InterPro" id="IPR002044">
    <property type="entry name" value="CBM20"/>
</dbReference>
<protein>
    <recommendedName>
        <fullName evidence="12">CBM20 domain-containing protein</fullName>
    </recommendedName>
</protein>
<dbReference type="InterPro" id="IPR013783">
    <property type="entry name" value="Ig-like_fold"/>
</dbReference>
<evidence type="ECO:0000256" key="2">
    <source>
        <dbReference type="ARBA" id="ARBA00007837"/>
    </source>
</evidence>
<comment type="subunit">
    <text evidence="3">Homodimer.</text>
</comment>
<reference evidence="13 14" key="1">
    <citation type="submission" date="2014-11" db="EMBL/GenBank/DDBJ databases">
        <authorList>
            <person name="Zhu J."/>
            <person name="Qi W."/>
            <person name="Song R."/>
        </authorList>
    </citation>
    <scope>NUCLEOTIDE SEQUENCE [LARGE SCALE GENOMIC DNA]</scope>
</reference>
<dbReference type="SMART" id="SM01065">
    <property type="entry name" value="CBM_2"/>
    <property type="match status" value="1"/>
</dbReference>
<dbReference type="Proteomes" id="UP000041254">
    <property type="component" value="Unassembled WGS sequence"/>
</dbReference>
<proteinExistence type="inferred from homology"/>
<evidence type="ECO:0000256" key="8">
    <source>
        <dbReference type="ARBA" id="ARBA00022840"/>
    </source>
</evidence>
<keyword evidence="10" id="KW-0119">Carbohydrate metabolism</keyword>
<accession>A0A0G4FD92</accession>
<dbReference type="VEuPathDB" id="CryptoDB:Vbra_9028"/>
<keyword evidence="14" id="KW-1185">Reference proteome</keyword>
<dbReference type="SUPFAM" id="SSF56059">
    <property type="entry name" value="Glutathione synthetase ATP-binding domain-like"/>
    <property type="match status" value="1"/>
</dbReference>
<evidence type="ECO:0000256" key="3">
    <source>
        <dbReference type="ARBA" id="ARBA00011738"/>
    </source>
</evidence>
<dbReference type="PANTHER" id="PTHR47453">
    <property type="entry name" value="PHOSPHOGLUCAN, WATER DIKINASE, CHLOROPLASTIC"/>
    <property type="match status" value="1"/>
</dbReference>
<dbReference type="PROSITE" id="PS51166">
    <property type="entry name" value="CBM20"/>
    <property type="match status" value="1"/>
</dbReference>
<feature type="compositionally biased region" description="Gly residues" evidence="11">
    <location>
        <begin position="138"/>
        <end position="148"/>
    </location>
</feature>
<comment type="similarity">
    <text evidence="2">Belongs to the PEP-utilizing enzyme family.</text>
</comment>